<dbReference type="SMART" id="SM00367">
    <property type="entry name" value="LRR_CC"/>
    <property type="match status" value="5"/>
</dbReference>
<keyword evidence="4" id="KW-1185">Reference proteome</keyword>
<dbReference type="EMBL" id="KK120127">
    <property type="protein sequence ID" value="KFM77571.1"/>
    <property type="molecule type" value="Genomic_DNA"/>
</dbReference>
<dbReference type="InterPro" id="IPR057207">
    <property type="entry name" value="FBXL15_LRR"/>
</dbReference>
<dbReference type="OrthoDB" id="6415004at2759"/>
<sequence>MKILYVGGIFTELTSSGLHHIGRLSSLEDLCLAHNQNVDDDVIYAISRGCKKLRYLDLSGCTEISDYSLTSLSSCYNLRTLYISYLDRITDEGLSSISRQGTLETVYLRGCPNIGDQGLLTLVLLCPYLQLLDVSGCQHVTNVTVTACLDSVQARSSGKKLLLITGGTSINLDALELNSPLLEVSRNDYCINSLRPERIDIFDHESDEDDTTVRRDQGVISEDDEIKEPTEETEFA</sequence>
<evidence type="ECO:0000313" key="4">
    <source>
        <dbReference type="Proteomes" id="UP000054359"/>
    </source>
</evidence>
<dbReference type="InterPro" id="IPR032675">
    <property type="entry name" value="LRR_dom_sf"/>
</dbReference>
<evidence type="ECO:0000313" key="3">
    <source>
        <dbReference type="EMBL" id="KFM77571.1"/>
    </source>
</evidence>
<proteinExistence type="predicted"/>
<reference evidence="3 4" key="1">
    <citation type="submission" date="2013-11" db="EMBL/GenBank/DDBJ databases">
        <title>Genome sequencing of Stegodyphus mimosarum.</title>
        <authorList>
            <person name="Bechsgaard J."/>
        </authorList>
    </citation>
    <scope>NUCLEOTIDE SEQUENCE [LARGE SCALE GENOMIC DNA]</scope>
</reference>
<accession>A0A087UJN2</accession>
<dbReference type="PANTHER" id="PTHR13318">
    <property type="entry name" value="PARTNER OF PAIRED, ISOFORM B-RELATED"/>
    <property type="match status" value="1"/>
</dbReference>
<name>A0A087UJN2_STEMI</name>
<dbReference type="Proteomes" id="UP000054359">
    <property type="component" value="Unassembled WGS sequence"/>
</dbReference>
<protein>
    <submittedName>
        <fullName evidence="3">F-box/LRR-repeat protein 2</fullName>
    </submittedName>
</protein>
<dbReference type="GO" id="GO:0031146">
    <property type="term" value="P:SCF-dependent proteasomal ubiquitin-dependent protein catabolic process"/>
    <property type="evidence" value="ECO:0007669"/>
    <property type="project" value="TreeGrafter"/>
</dbReference>
<feature type="domain" description="F-box/LRR-repeat protein 15-like leucin rich repeat" evidence="2">
    <location>
        <begin position="27"/>
        <end position="148"/>
    </location>
</feature>
<feature type="region of interest" description="Disordered" evidence="1">
    <location>
        <begin position="203"/>
        <end position="236"/>
    </location>
</feature>
<feature type="non-terminal residue" evidence="3">
    <location>
        <position position="236"/>
    </location>
</feature>
<dbReference type="OMA" id="NDYCINS"/>
<organism evidence="3 4">
    <name type="scientific">Stegodyphus mimosarum</name>
    <name type="common">African social velvet spider</name>
    <dbReference type="NCBI Taxonomy" id="407821"/>
    <lineage>
        <taxon>Eukaryota</taxon>
        <taxon>Metazoa</taxon>
        <taxon>Ecdysozoa</taxon>
        <taxon>Arthropoda</taxon>
        <taxon>Chelicerata</taxon>
        <taxon>Arachnida</taxon>
        <taxon>Araneae</taxon>
        <taxon>Araneomorphae</taxon>
        <taxon>Entelegynae</taxon>
        <taxon>Eresoidea</taxon>
        <taxon>Eresidae</taxon>
        <taxon>Stegodyphus</taxon>
    </lineage>
</organism>
<dbReference type="AlphaFoldDB" id="A0A087UJN2"/>
<dbReference type="GO" id="GO:0019005">
    <property type="term" value="C:SCF ubiquitin ligase complex"/>
    <property type="evidence" value="ECO:0007669"/>
    <property type="project" value="TreeGrafter"/>
</dbReference>
<dbReference type="STRING" id="407821.A0A087UJN2"/>
<dbReference type="Gene3D" id="3.80.10.10">
    <property type="entry name" value="Ribonuclease Inhibitor"/>
    <property type="match status" value="2"/>
</dbReference>
<evidence type="ECO:0000256" key="1">
    <source>
        <dbReference type="SAM" id="MobiDB-lite"/>
    </source>
</evidence>
<dbReference type="Pfam" id="PF25372">
    <property type="entry name" value="DUF7885"/>
    <property type="match status" value="1"/>
</dbReference>
<feature type="compositionally biased region" description="Acidic residues" evidence="1">
    <location>
        <begin position="221"/>
        <end position="236"/>
    </location>
</feature>
<evidence type="ECO:0000259" key="2">
    <source>
        <dbReference type="Pfam" id="PF25372"/>
    </source>
</evidence>
<dbReference type="SUPFAM" id="SSF52047">
    <property type="entry name" value="RNI-like"/>
    <property type="match status" value="1"/>
</dbReference>
<dbReference type="InterPro" id="IPR006553">
    <property type="entry name" value="Leu-rich_rpt_Cys-con_subtyp"/>
</dbReference>
<gene>
    <name evidence="3" type="ORF">X975_03932</name>
</gene>